<evidence type="ECO:0000256" key="4">
    <source>
        <dbReference type="ARBA" id="ARBA00022989"/>
    </source>
</evidence>
<gene>
    <name evidence="7" type="ORF">KGA66_16775</name>
</gene>
<keyword evidence="5 6" id="KW-0472">Membrane</keyword>
<feature type="transmembrane region" description="Helical" evidence="6">
    <location>
        <begin position="241"/>
        <end position="262"/>
    </location>
</feature>
<feature type="transmembrane region" description="Helical" evidence="6">
    <location>
        <begin position="346"/>
        <end position="365"/>
    </location>
</feature>
<feature type="transmembrane region" description="Helical" evidence="6">
    <location>
        <begin position="137"/>
        <end position="155"/>
    </location>
</feature>
<feature type="transmembrane region" description="Helical" evidence="6">
    <location>
        <begin position="100"/>
        <end position="125"/>
    </location>
</feature>
<reference evidence="7" key="1">
    <citation type="submission" date="2021-04" db="EMBL/GenBank/DDBJ databases">
        <title>Genome based classification of Actinospica acidithermotolerans sp. nov., an actinobacterium isolated from an Indonesian hot spring.</title>
        <authorList>
            <person name="Kusuma A.B."/>
            <person name="Putra K.E."/>
            <person name="Nafisah S."/>
            <person name="Loh J."/>
            <person name="Nouioui I."/>
            <person name="Goodfellow M."/>
        </authorList>
    </citation>
    <scope>NUCLEOTIDE SEQUENCE</scope>
    <source>
        <strain evidence="7">DSM 45618</strain>
    </source>
</reference>
<dbReference type="RefSeq" id="WP_211469076.1">
    <property type="nucleotide sequence ID" value="NZ_JAGSXH010000058.1"/>
</dbReference>
<evidence type="ECO:0008006" key="9">
    <source>
        <dbReference type="Google" id="ProtNLM"/>
    </source>
</evidence>
<keyword evidence="4 6" id="KW-1133">Transmembrane helix</keyword>
<protein>
    <recommendedName>
        <fullName evidence="9">Polysaccharide biosynthesis protein</fullName>
    </recommendedName>
</protein>
<dbReference type="PANTHER" id="PTHR30250:SF11">
    <property type="entry name" value="O-ANTIGEN TRANSPORTER-RELATED"/>
    <property type="match status" value="1"/>
</dbReference>
<evidence type="ECO:0000256" key="3">
    <source>
        <dbReference type="ARBA" id="ARBA00022692"/>
    </source>
</evidence>
<keyword evidence="8" id="KW-1185">Reference proteome</keyword>
<feature type="transmembrane region" description="Helical" evidence="6">
    <location>
        <begin position="315"/>
        <end position="334"/>
    </location>
</feature>
<keyword evidence="2" id="KW-1003">Cell membrane</keyword>
<dbReference type="InterPro" id="IPR050833">
    <property type="entry name" value="Poly_Biosynth_Transport"/>
</dbReference>
<sequence>MTFLRTPFARDRLGSRLRVRTGDPLVMNSLYLTATTVVTSLLGYVFWTVAARMYPASAIGEAGAGVSAMAFASLLGALGGSMAVLAELPGKRGPREWSATITAPLVFTSATSAATALATVAVLSLMGHSAFLYRDGWWVAAFVVGVVATTASQVLESVWVAERQGIWFLGASTVFAVVKLAIVALPVFAVFGATGILSAWSAVLAATTAGCVLVLVRRFGYRPRLTGLRGQIWSMRQSLTGNYVISVGDQVTLYAVPVIVALKVSPQAAGWFYVAWKIGGFYAVFASAVGTSTFAEGSHRPHRVLSLAAAGMKMILPLIALGAAVTILGGRLILHAFGAQYAAHSYTLLVLLSLGAFPDAVVTIYRGVLRVHKRYRTAAAICWAVSVSRLAFTALALGWWGITGAGWAWLATQTAGALWCALDLAVHRGAFNAAAEAFAAAEVITAEAVSTAVKADKVLKEDS</sequence>
<feature type="transmembrane region" description="Helical" evidence="6">
    <location>
        <begin position="197"/>
        <end position="220"/>
    </location>
</feature>
<evidence type="ECO:0000256" key="6">
    <source>
        <dbReference type="SAM" id="Phobius"/>
    </source>
</evidence>
<evidence type="ECO:0000313" key="8">
    <source>
        <dbReference type="Proteomes" id="UP000677913"/>
    </source>
</evidence>
<evidence type="ECO:0000256" key="2">
    <source>
        <dbReference type="ARBA" id="ARBA00022475"/>
    </source>
</evidence>
<organism evidence="7 8">
    <name type="scientific">Actinocrinis puniceicyclus</name>
    <dbReference type="NCBI Taxonomy" id="977794"/>
    <lineage>
        <taxon>Bacteria</taxon>
        <taxon>Bacillati</taxon>
        <taxon>Actinomycetota</taxon>
        <taxon>Actinomycetes</taxon>
        <taxon>Catenulisporales</taxon>
        <taxon>Actinospicaceae</taxon>
        <taxon>Actinocrinis</taxon>
    </lineage>
</organism>
<keyword evidence="3 6" id="KW-0812">Transmembrane</keyword>
<feature type="transmembrane region" description="Helical" evidence="6">
    <location>
        <begin position="167"/>
        <end position="191"/>
    </location>
</feature>
<comment type="subcellular location">
    <subcellularLocation>
        <location evidence="1">Cell membrane</location>
        <topology evidence="1">Multi-pass membrane protein</topology>
    </subcellularLocation>
</comment>
<dbReference type="Proteomes" id="UP000677913">
    <property type="component" value="Unassembled WGS sequence"/>
</dbReference>
<evidence type="ECO:0000313" key="7">
    <source>
        <dbReference type="EMBL" id="MBS2964714.1"/>
    </source>
</evidence>
<name>A0A8J7WT49_9ACTN</name>
<comment type="caution">
    <text evidence="7">The sequence shown here is derived from an EMBL/GenBank/DDBJ whole genome shotgun (WGS) entry which is preliminary data.</text>
</comment>
<dbReference type="EMBL" id="JAGSXH010000058">
    <property type="protein sequence ID" value="MBS2964714.1"/>
    <property type="molecule type" value="Genomic_DNA"/>
</dbReference>
<feature type="transmembrane region" description="Helical" evidence="6">
    <location>
        <begin position="25"/>
        <end position="47"/>
    </location>
</feature>
<proteinExistence type="predicted"/>
<dbReference type="GO" id="GO:0005886">
    <property type="term" value="C:plasma membrane"/>
    <property type="evidence" value="ECO:0007669"/>
    <property type="project" value="UniProtKB-SubCell"/>
</dbReference>
<accession>A0A8J7WT49</accession>
<dbReference type="AlphaFoldDB" id="A0A8J7WT49"/>
<feature type="transmembrane region" description="Helical" evidence="6">
    <location>
        <begin position="274"/>
        <end position="295"/>
    </location>
</feature>
<feature type="transmembrane region" description="Helical" evidence="6">
    <location>
        <begin position="67"/>
        <end position="88"/>
    </location>
</feature>
<evidence type="ECO:0000256" key="1">
    <source>
        <dbReference type="ARBA" id="ARBA00004651"/>
    </source>
</evidence>
<evidence type="ECO:0000256" key="5">
    <source>
        <dbReference type="ARBA" id="ARBA00023136"/>
    </source>
</evidence>
<dbReference type="PANTHER" id="PTHR30250">
    <property type="entry name" value="PST FAMILY PREDICTED COLANIC ACID TRANSPORTER"/>
    <property type="match status" value="1"/>
</dbReference>